<reference evidence="4" key="1">
    <citation type="journal article" date="2019" name="Int. J. Syst. Evol. Microbiol.">
        <title>The Global Catalogue of Microorganisms (GCM) 10K type strain sequencing project: providing services to taxonomists for standard genome sequencing and annotation.</title>
        <authorList>
            <consortium name="The Broad Institute Genomics Platform"/>
            <consortium name="The Broad Institute Genome Sequencing Center for Infectious Disease"/>
            <person name="Wu L."/>
            <person name="Ma J."/>
        </authorList>
    </citation>
    <scope>NUCLEOTIDE SEQUENCE [LARGE SCALE GENOMIC DNA]</scope>
    <source>
        <strain evidence="4">KCTC 33522</strain>
    </source>
</reference>
<dbReference type="RefSeq" id="WP_380147797.1">
    <property type="nucleotide sequence ID" value="NZ_JBHUOR010000075.1"/>
</dbReference>
<accession>A0ABW5Y0X8</accession>
<keyword evidence="2" id="KW-0732">Signal</keyword>
<evidence type="ECO:0000313" key="3">
    <source>
        <dbReference type="EMBL" id="MFD2868920.1"/>
    </source>
</evidence>
<feature type="signal peptide" evidence="2">
    <location>
        <begin position="1"/>
        <end position="20"/>
    </location>
</feature>
<sequence>MRKPLVERFLIALAATFVFVSPTMNSIAVTEGTTTDSGQSKVTNQDSSEQPKVSEDKKSNLQHKHPIQREQPVHQMMLHSNLQHKHHLHRMIRQRKIIVKRVILSNQEPQQQEKRIIKEITEKTIKERSLRQQSQI</sequence>
<name>A0ABW5Y0X8_9BACL</name>
<gene>
    <name evidence="3" type="ORF">ACFSY7_10475</name>
</gene>
<comment type="caution">
    <text evidence="3">The sequence shown here is derived from an EMBL/GenBank/DDBJ whole genome shotgun (WGS) entry which is preliminary data.</text>
</comment>
<proteinExistence type="predicted"/>
<dbReference type="EMBL" id="JBHUOR010000075">
    <property type="protein sequence ID" value="MFD2868920.1"/>
    <property type="molecule type" value="Genomic_DNA"/>
</dbReference>
<dbReference type="Proteomes" id="UP001597568">
    <property type="component" value="Unassembled WGS sequence"/>
</dbReference>
<organism evidence="3 4">
    <name type="scientific">Kurthia populi</name>
    <dbReference type="NCBI Taxonomy" id="1562132"/>
    <lineage>
        <taxon>Bacteria</taxon>
        <taxon>Bacillati</taxon>
        <taxon>Bacillota</taxon>
        <taxon>Bacilli</taxon>
        <taxon>Bacillales</taxon>
        <taxon>Caryophanaceae</taxon>
        <taxon>Kurthia</taxon>
    </lineage>
</organism>
<evidence type="ECO:0000256" key="1">
    <source>
        <dbReference type="SAM" id="MobiDB-lite"/>
    </source>
</evidence>
<protein>
    <submittedName>
        <fullName evidence="3">Uncharacterized protein</fullName>
    </submittedName>
</protein>
<feature type="chain" id="PRO_5046048033" evidence="2">
    <location>
        <begin position="21"/>
        <end position="136"/>
    </location>
</feature>
<evidence type="ECO:0000256" key="2">
    <source>
        <dbReference type="SAM" id="SignalP"/>
    </source>
</evidence>
<evidence type="ECO:0000313" key="4">
    <source>
        <dbReference type="Proteomes" id="UP001597568"/>
    </source>
</evidence>
<feature type="compositionally biased region" description="Polar residues" evidence="1">
    <location>
        <begin position="31"/>
        <end position="51"/>
    </location>
</feature>
<keyword evidence="4" id="KW-1185">Reference proteome</keyword>
<feature type="region of interest" description="Disordered" evidence="1">
    <location>
        <begin position="31"/>
        <end position="66"/>
    </location>
</feature>